<reference evidence="2" key="1">
    <citation type="submission" date="2020-02" db="EMBL/GenBank/DDBJ databases">
        <authorList>
            <person name="Meier V. D."/>
        </authorList>
    </citation>
    <scope>NUCLEOTIDE SEQUENCE</scope>
    <source>
        <strain evidence="2">AVDCRST_MAG36</strain>
    </source>
</reference>
<evidence type="ECO:0008006" key="3">
    <source>
        <dbReference type="Google" id="ProtNLM"/>
    </source>
</evidence>
<dbReference type="InterPro" id="IPR022028">
    <property type="entry name" value="DUF3604"/>
</dbReference>
<dbReference type="SUPFAM" id="SSF89372">
    <property type="entry name" value="Fucose-specific lectin"/>
    <property type="match status" value="1"/>
</dbReference>
<sequence length="1067" mass="115469">MTSTVRGADTGQGPSHSRGQRHDLGHSHGHDHGHGPRAHVCGGPDHHRGDYTPQQRADLDLVLAFNRRMSDLIDAGHDVSAVESFLDPDPLRYMWVDEGGGRIGDLMAAAHLVLDQAPQHDGHLRAGTTTVGGSVDAARPSVAAGPDGTVLVAWIEWERDRGDVVRVVLQDAAGRSGTPVSVSGEVTDVFRPTAVVTTDGVPWVLWGRRVDGGVSVWATRWSATAGWSEPEPVSDTDHPSFNQEAVAHRDGSLEVVWQGRQGGRFAIFSRRWADGTWAPTEVVSAGVEANVWDPTLAVFDDGGAAYGWSEFVDGSYRVVVRRRTADGVLAEPRELTSGSDYALHPHLAVTRDQQLWCAFDVVTVVGHAGSGPTRLRPAAEVGVDPSLVEGVRPGGEHVPPELLPDVCSSIRVVAVTDTDVLEAPGVLADRLDVVPSGLPKLVATADGGLVVAYRVHRRLPLMTYYWEAATQVLAEGGWLPPTTYGGTDGTLEEVAVAAVGDGALVAAQTDGRLQVALEWTEGFGGRECPYLHEHHGEVVWHGVHGIGSVVLGRTASAGPAVSTAYTGTRAPRVRSADRPTARRWSEPDEPRGERYTVSAGGRDLTLYWGDLHRHSLVSRCTSGDEPSLEDFYRYAWDVCEYDFWAVTDHSENSSEHQWWSIQKIADLFHVDQRFVPLYGFEWTSADSGHQNVIYGDVARGAPIFSAFAEGTTDPAGLWQRMAEHPAYPAITIPHHPGSAMVYTDWDYHDPEYSRLVEVFQACRGNYEALGAFRQYSDATKEGTFVLDGLLRGHRFGFIASSDHGHGASYVGAYAASLDRAAVFDALRSRRTFAATTRDVLLDVRLGDHLMGEEVELDGPRTFTVHAEGYTEVARVDLLRDGDVVHSTGPGHPTPDGHLSLPLRLEWGGADETTRWDGRLTARDGAEVVQTPFWSPDVVEASPTEVAWASTTYSFGEPYGCQRGGVELTVVGPPEATLSVQVAGVEHDVTLAELRDGPVHAVPVPQGHLRLQPGTGGLIGLGTRALDLSWTDPAPPEDRTAFYYARVFLVDGEAAWSSPIWVSPATVR</sequence>
<dbReference type="Pfam" id="PF12228">
    <property type="entry name" value="DUF3604"/>
    <property type="match status" value="1"/>
</dbReference>
<evidence type="ECO:0000313" key="2">
    <source>
        <dbReference type="EMBL" id="CAA9362867.1"/>
    </source>
</evidence>
<proteinExistence type="predicted"/>
<feature type="region of interest" description="Disordered" evidence="1">
    <location>
        <begin position="569"/>
        <end position="595"/>
    </location>
</feature>
<dbReference type="Gene3D" id="3.20.20.140">
    <property type="entry name" value="Metal-dependent hydrolases"/>
    <property type="match status" value="1"/>
</dbReference>
<organism evidence="2">
    <name type="scientific">uncultured Nocardioidaceae bacterium</name>
    <dbReference type="NCBI Taxonomy" id="253824"/>
    <lineage>
        <taxon>Bacteria</taxon>
        <taxon>Bacillati</taxon>
        <taxon>Actinomycetota</taxon>
        <taxon>Actinomycetes</taxon>
        <taxon>Propionibacteriales</taxon>
        <taxon>Nocardioidaceae</taxon>
        <taxon>environmental samples</taxon>
    </lineage>
</organism>
<name>A0A6J4MP58_9ACTN</name>
<feature type="region of interest" description="Disordered" evidence="1">
    <location>
        <begin position="1"/>
        <end position="52"/>
    </location>
</feature>
<accession>A0A6J4MP58</accession>
<dbReference type="SUPFAM" id="SSF89550">
    <property type="entry name" value="PHP domain-like"/>
    <property type="match status" value="1"/>
</dbReference>
<feature type="compositionally biased region" description="Basic and acidic residues" evidence="1">
    <location>
        <begin position="574"/>
        <end position="594"/>
    </location>
</feature>
<dbReference type="AlphaFoldDB" id="A0A6J4MP58"/>
<protein>
    <recommendedName>
        <fullName evidence="3">DUF3604 domain-containing protein</fullName>
    </recommendedName>
</protein>
<gene>
    <name evidence="2" type="ORF">AVDCRST_MAG36-2785</name>
</gene>
<dbReference type="InterPro" id="IPR016195">
    <property type="entry name" value="Pol/histidinol_Pase-like"/>
</dbReference>
<feature type="compositionally biased region" description="Basic and acidic residues" evidence="1">
    <location>
        <begin position="20"/>
        <end position="34"/>
    </location>
</feature>
<evidence type="ECO:0000256" key="1">
    <source>
        <dbReference type="SAM" id="MobiDB-lite"/>
    </source>
</evidence>
<dbReference type="EMBL" id="CADCUH010000181">
    <property type="protein sequence ID" value="CAA9362867.1"/>
    <property type="molecule type" value="Genomic_DNA"/>
</dbReference>